<evidence type="ECO:0000313" key="2">
    <source>
        <dbReference type="EMBL" id="KAK6640309.1"/>
    </source>
</evidence>
<accession>A0ABR1BBY4</accession>
<feature type="domain" description="Cystatin" evidence="1">
    <location>
        <begin position="33"/>
        <end position="94"/>
    </location>
</feature>
<dbReference type="Pfam" id="PF00031">
    <property type="entry name" value="Cystatin"/>
    <property type="match status" value="1"/>
</dbReference>
<protein>
    <recommendedName>
        <fullName evidence="1">Cystatin domain-containing protein</fullName>
    </recommendedName>
</protein>
<keyword evidence="3" id="KW-1185">Reference proteome</keyword>
<dbReference type="SUPFAM" id="SSF54403">
    <property type="entry name" value="Cystatin/monellin"/>
    <property type="match status" value="1"/>
</dbReference>
<evidence type="ECO:0000313" key="3">
    <source>
        <dbReference type="Proteomes" id="UP001359485"/>
    </source>
</evidence>
<dbReference type="Gene3D" id="3.10.450.10">
    <property type="match status" value="1"/>
</dbReference>
<name>A0ABR1BBY4_POLSC</name>
<gene>
    <name evidence="2" type="ORF">RUM44_011995</name>
</gene>
<dbReference type="InterPro" id="IPR046350">
    <property type="entry name" value="Cystatin_sf"/>
</dbReference>
<dbReference type="EMBL" id="JAWJWF010000001">
    <property type="protein sequence ID" value="KAK6640309.1"/>
    <property type="molecule type" value="Genomic_DNA"/>
</dbReference>
<reference evidence="2 3" key="1">
    <citation type="submission" date="2023-09" db="EMBL/GenBank/DDBJ databases">
        <title>Genomes of two closely related lineages of the louse Polyplax serrata with different host specificities.</title>
        <authorList>
            <person name="Martinu J."/>
            <person name="Tarabai H."/>
            <person name="Stefka J."/>
            <person name="Hypsa V."/>
        </authorList>
    </citation>
    <scope>NUCLEOTIDE SEQUENCE [LARGE SCALE GENOMIC DNA]</scope>
    <source>
        <strain evidence="2">98ZLc_SE</strain>
    </source>
</reference>
<dbReference type="InterPro" id="IPR000010">
    <property type="entry name" value="Cystatin_dom"/>
</dbReference>
<evidence type="ECO:0000259" key="1">
    <source>
        <dbReference type="Pfam" id="PF00031"/>
    </source>
</evidence>
<dbReference type="Proteomes" id="UP001359485">
    <property type="component" value="Unassembled WGS sequence"/>
</dbReference>
<dbReference type="CDD" id="cd00042">
    <property type="entry name" value="CY"/>
    <property type="match status" value="1"/>
</dbReference>
<proteinExistence type="predicted"/>
<sequence length="127" mass="13587">MPSDDSIQTKYKWEVGSMVVLCVAVSVKGTGYGAPDEVSVTDENVIKMTKIAIEGLNKLKKEGEADLELIEVLSATNQVVAGIKADVMAKVRDGSQIRKCEFSVVDGVSGPVILKAECEGLDRKISN</sequence>
<comment type="caution">
    <text evidence="2">The sequence shown here is derived from an EMBL/GenBank/DDBJ whole genome shotgun (WGS) entry which is preliminary data.</text>
</comment>
<organism evidence="2 3">
    <name type="scientific">Polyplax serrata</name>
    <name type="common">Common mouse louse</name>
    <dbReference type="NCBI Taxonomy" id="468196"/>
    <lineage>
        <taxon>Eukaryota</taxon>
        <taxon>Metazoa</taxon>
        <taxon>Ecdysozoa</taxon>
        <taxon>Arthropoda</taxon>
        <taxon>Hexapoda</taxon>
        <taxon>Insecta</taxon>
        <taxon>Pterygota</taxon>
        <taxon>Neoptera</taxon>
        <taxon>Paraneoptera</taxon>
        <taxon>Psocodea</taxon>
        <taxon>Troctomorpha</taxon>
        <taxon>Phthiraptera</taxon>
        <taxon>Anoplura</taxon>
        <taxon>Polyplacidae</taxon>
        <taxon>Polyplax</taxon>
    </lineage>
</organism>